<organism evidence="4 5">
    <name type="scientific">Paraburkholderia phymatum (strain DSM 17167 / CIP 108236 / LMG 21445 / STM815)</name>
    <name type="common">Burkholderia phymatum</name>
    <dbReference type="NCBI Taxonomy" id="391038"/>
    <lineage>
        <taxon>Bacteria</taxon>
        <taxon>Pseudomonadati</taxon>
        <taxon>Pseudomonadota</taxon>
        <taxon>Betaproteobacteria</taxon>
        <taxon>Burkholderiales</taxon>
        <taxon>Burkholderiaceae</taxon>
        <taxon>Paraburkholderia</taxon>
    </lineage>
</organism>
<protein>
    <submittedName>
        <fullName evidence="4">Phage-related protein tail component-like protein</fullName>
    </submittedName>
</protein>
<dbReference type="Proteomes" id="UP000001192">
    <property type="component" value="Chromosome 2"/>
</dbReference>
<evidence type="ECO:0000259" key="3">
    <source>
        <dbReference type="Pfam" id="PF24801"/>
    </source>
</evidence>
<evidence type="ECO:0000259" key="2">
    <source>
        <dbReference type="Pfam" id="PF13550"/>
    </source>
</evidence>
<dbReference type="AlphaFoldDB" id="B2JL07"/>
<dbReference type="EMBL" id="CP001044">
    <property type="protein sequence ID" value="ACC72536.1"/>
    <property type="molecule type" value="Genomic_DNA"/>
</dbReference>
<dbReference type="Pfam" id="PF13550">
    <property type="entry name" value="Phage-tail_3"/>
    <property type="match status" value="1"/>
</dbReference>
<dbReference type="PANTHER" id="PTHR36251">
    <property type="entry name" value="FELS-1 PROPHAGE HOST SPECIFICITY PROTEIN-RELATED"/>
    <property type="match status" value="1"/>
</dbReference>
<dbReference type="InterPro" id="IPR053171">
    <property type="entry name" value="Viral_Tip_Attach_Protein"/>
</dbReference>
<dbReference type="RefSeq" id="WP_012402709.1">
    <property type="nucleotide sequence ID" value="NC_010623.1"/>
</dbReference>
<dbReference type="OrthoDB" id="109844at2"/>
<dbReference type="InterPro" id="IPR037221">
    <property type="entry name" value="H-type_lectin_dom_sf"/>
</dbReference>
<keyword evidence="5" id="KW-1185">Reference proteome</keyword>
<evidence type="ECO:0000256" key="1">
    <source>
        <dbReference type="SAM" id="MobiDB-lite"/>
    </source>
</evidence>
<dbReference type="HOGENOM" id="CLU_000143_3_0_4"/>
<dbReference type="STRING" id="391038.Bphy_3382"/>
<gene>
    <name evidence="4" type="ordered locus">Bphy_3382</name>
</gene>
<dbReference type="SUPFAM" id="SSF141086">
    <property type="entry name" value="Agglutinin HPA-like"/>
    <property type="match status" value="1"/>
</dbReference>
<dbReference type="InterPro" id="IPR032876">
    <property type="entry name" value="J_dom"/>
</dbReference>
<feature type="domain" description="Tip attachment protein J HDII-ins2" evidence="3">
    <location>
        <begin position="100"/>
        <end position="229"/>
    </location>
</feature>
<evidence type="ECO:0000313" key="5">
    <source>
        <dbReference type="Proteomes" id="UP000001192"/>
    </source>
</evidence>
<accession>B2JL07</accession>
<feature type="region of interest" description="Disordered" evidence="1">
    <location>
        <begin position="1"/>
        <end position="31"/>
    </location>
</feature>
<feature type="compositionally biased region" description="Gly residues" evidence="1">
    <location>
        <begin position="11"/>
        <end position="24"/>
    </location>
</feature>
<dbReference type="InterPro" id="IPR055385">
    <property type="entry name" value="GpJ_HDII-ins2"/>
</dbReference>
<sequence length="1103" mass="119170">MNSRDLVPVAGAGGGGGKGGGGGSRSPVEAPDSLRSVQYARVINLLCEGEIEGIVGNAAGIYVDDTPLANADGSWNFNGAAIEWRTGTAQQAPISGFSATESESTVGVTVTAAAPVTRSITNPNVTAIRVTLGFPQMTSLDTTTGDLSGTSVQLAIDVQRNGAGFQTFYTDTVTGKTTSRYQRSYRLGLSRFGVLGGTYDIRVRRITPDSTTSNLQNAFQWETMTEIVDSQLMYPYCALVGVQIDASTFKSIPKLSFDTQLRRVQIPSNYDPPTRTYTGVWDGTFKVAWSDNPAWIVYDLSVTQRFGLGAYLSPALIDKWTLYSIGQYCDGMVNNGFGQLEPRYTCNCYIQERADAITLLQHFASIFNGLIFWSGGALTFSADMPADAVDEFSPSKIIDGAFNYVGSPLNQRHTIALVTWNDPAQKYAQAIEYVEDAEAIAQWGIRELQIQAFGCTSRGQAHRVGRWALLTERYLSESVTFKTGVNAAFVRPGDVFLTTDPTRAGARMGGRVLDGGTDWLTLDASVNLTTDTSWSISVMLPDGTFATRALLVTQDGPQATVHLAQALPIAATRMCAWAISGGTLQMEQWRCTSASEDEDGNIEIAGIAYRPDKFAAIEADLKLEPLPTSIIDPFNVGPCTELDVTESKYLISPMVVGSRATFSWLAPVGAVRFAVSYQHEQDSPVYADCFMNSIDIQPTEEGTWYFTVWAINSIGIRSAPASITVQLRALNQPPEDVKGFQLTVINDSANLGWIASTDLDVTVGGQVAIRFSTRLTTAVMWEEASDIARFSGSQSSGYTLLMKGTYLAKFINSSGAYSENPAYVISTTGPLRDYNLVANLQQDPTFTGVKQNMIVRNGILFLDQNPDTGLVVSTQGGYYFDRVVDMGKVYTVRCSTYNEGAVYDVTDDVDTWPDFDARSDVDGTKINEGGSLVLASITNVDPNVAQAADWSPWTRLVVADLTFRAVRFSLAVKVPDTTHGIGITSLGAIVDVPDRIESRNNVPVAATGSSITFSVPFKAAPAISIIAQGLASGDKWSITNQSATGFTIQFQNSGGTGIAKTCDWIARGYGYEHVDLDGLGWSALMKGDIERLLADRQRMGVTP</sequence>
<evidence type="ECO:0000313" key="4">
    <source>
        <dbReference type="EMBL" id="ACC72536.1"/>
    </source>
</evidence>
<dbReference type="Pfam" id="PF24801">
    <property type="entry name" value="FNIII-A_GpJ"/>
    <property type="match status" value="1"/>
</dbReference>
<reference evidence="5" key="1">
    <citation type="journal article" date="2014" name="Stand. Genomic Sci.">
        <title>Complete genome sequence of Burkholderia phymatum STM815(T), a broad host range and efficient nitrogen-fixing symbiont of Mimosa species.</title>
        <authorList>
            <person name="Moulin L."/>
            <person name="Klonowska A."/>
            <person name="Caroline B."/>
            <person name="Booth K."/>
            <person name="Vriezen J.A."/>
            <person name="Melkonian R."/>
            <person name="James E.K."/>
            <person name="Young J.P."/>
            <person name="Bena G."/>
            <person name="Hauser L."/>
            <person name="Land M."/>
            <person name="Kyrpides N."/>
            <person name="Bruce D."/>
            <person name="Chain P."/>
            <person name="Copeland A."/>
            <person name="Pitluck S."/>
            <person name="Woyke T."/>
            <person name="Lizotte-Waniewski M."/>
            <person name="Bristow J."/>
            <person name="Riley M."/>
        </authorList>
    </citation>
    <scope>NUCLEOTIDE SEQUENCE [LARGE SCALE GENOMIC DNA]</scope>
    <source>
        <strain evidence="5">DSM 17167 / CIP 108236 / LMG 21445 / STM815</strain>
    </source>
</reference>
<name>B2JL07_PARP8</name>
<dbReference type="eggNOG" id="COG4733">
    <property type="taxonomic scope" value="Bacteria"/>
</dbReference>
<dbReference type="PANTHER" id="PTHR36251:SF2">
    <property type="entry name" value="GIFSY-2 PROPHAGE HOST SPECIFICITY PROTEIN J, PHAGE LAMBDA"/>
    <property type="match status" value="1"/>
</dbReference>
<dbReference type="KEGG" id="bph:Bphy_3382"/>
<feature type="domain" description="Tip attachment protein J" evidence="2">
    <location>
        <begin position="352"/>
        <end position="511"/>
    </location>
</feature>
<proteinExistence type="predicted"/>